<dbReference type="RefSeq" id="WP_152122247.1">
    <property type="nucleotide sequence ID" value="NZ_WELI01000001.1"/>
</dbReference>
<feature type="transmembrane region" description="Helical" evidence="1">
    <location>
        <begin position="307"/>
        <end position="325"/>
    </location>
</feature>
<keyword evidence="3" id="KW-1185">Reference proteome</keyword>
<evidence type="ECO:0000313" key="2">
    <source>
        <dbReference type="EMBL" id="KAB7732711.1"/>
    </source>
</evidence>
<feature type="transmembrane region" description="Helical" evidence="1">
    <location>
        <begin position="167"/>
        <end position="192"/>
    </location>
</feature>
<sequence>MLSFFRTYAPYQYISLMVLLLIIRIPFLVSPLPLLIPELNWMLVGEQMSQGYLLYRDIWDSVSPLSALVYRVLHALFGRSQGALHAMATVVSVFQIVYFNYVMNNRDVYPDRNFWPGLLYALFLHLSFDCLTLSPVLLSTSFLLLAFGTLIKQLERQGVTDEVFEVGIYVGLAALCYLPSAVFIIWASASLLLFTGATFRQHSLTLFGFAFPVAVTVLFYYLNDSLDDFNRNLLASVFRVRQYALSDYRALIVSLIVPLGIGILGFFSLFNSPNRYVNFQQRCQQIMLFWAFAAVLTIALMPFIAPMGFLIFVPPMAFFAVLYFMNVRKAWLAELTFTGLVALMLGIFYQGALGILPGINVGRLDKLQVKPSPLPGDIRNQKLLVIGEDLSAYWQNRPATPYLNWDLAKYDLRNLDNYEAVVNVYAHFREDPPTYIIDRENVVEKLFQRAPALGAMYRPTNTPGVYQRR</sequence>
<dbReference type="AlphaFoldDB" id="A0A7J5U4R6"/>
<protein>
    <recommendedName>
        <fullName evidence="4">Glycosyltransferase RgtA/B/C/D-like domain-containing protein</fullName>
    </recommendedName>
</protein>
<comment type="caution">
    <text evidence="2">The sequence shown here is derived from an EMBL/GenBank/DDBJ whole genome shotgun (WGS) entry which is preliminary data.</text>
</comment>
<feature type="transmembrane region" description="Helical" evidence="1">
    <location>
        <begin position="83"/>
        <end position="102"/>
    </location>
</feature>
<feature type="transmembrane region" description="Helical" evidence="1">
    <location>
        <begin position="12"/>
        <end position="36"/>
    </location>
</feature>
<dbReference type="Proteomes" id="UP000488299">
    <property type="component" value="Unassembled WGS sequence"/>
</dbReference>
<evidence type="ECO:0000313" key="3">
    <source>
        <dbReference type="Proteomes" id="UP000488299"/>
    </source>
</evidence>
<keyword evidence="1" id="KW-1133">Transmembrane helix</keyword>
<feature type="transmembrane region" description="Helical" evidence="1">
    <location>
        <begin position="282"/>
        <end position="301"/>
    </location>
</feature>
<feature type="transmembrane region" description="Helical" evidence="1">
    <location>
        <begin position="248"/>
        <end position="270"/>
    </location>
</feature>
<evidence type="ECO:0008006" key="4">
    <source>
        <dbReference type="Google" id="ProtNLM"/>
    </source>
</evidence>
<keyword evidence="1" id="KW-0472">Membrane</keyword>
<evidence type="ECO:0000256" key="1">
    <source>
        <dbReference type="SAM" id="Phobius"/>
    </source>
</evidence>
<keyword evidence="1" id="KW-0812">Transmembrane</keyword>
<accession>A0A7J5U4R6</accession>
<reference evidence="2 3" key="1">
    <citation type="submission" date="2019-10" db="EMBL/GenBank/DDBJ databases">
        <title>Rudanella paleaurantiibacter sp. nov., isolated from sludge.</title>
        <authorList>
            <person name="Xu S.Q."/>
        </authorList>
    </citation>
    <scope>NUCLEOTIDE SEQUENCE [LARGE SCALE GENOMIC DNA]</scope>
    <source>
        <strain evidence="2 3">HX-22-17</strain>
    </source>
</reference>
<dbReference type="EMBL" id="WELI01000001">
    <property type="protein sequence ID" value="KAB7732711.1"/>
    <property type="molecule type" value="Genomic_DNA"/>
</dbReference>
<gene>
    <name evidence="2" type="ORF">F5984_01805</name>
</gene>
<name>A0A7J5U4R6_9BACT</name>
<organism evidence="2 3">
    <name type="scientific">Rudanella paleaurantiibacter</name>
    <dbReference type="NCBI Taxonomy" id="2614655"/>
    <lineage>
        <taxon>Bacteria</taxon>
        <taxon>Pseudomonadati</taxon>
        <taxon>Bacteroidota</taxon>
        <taxon>Cytophagia</taxon>
        <taxon>Cytophagales</taxon>
        <taxon>Cytophagaceae</taxon>
        <taxon>Rudanella</taxon>
    </lineage>
</organism>
<feature type="transmembrane region" description="Helical" evidence="1">
    <location>
        <begin position="337"/>
        <end position="359"/>
    </location>
</feature>
<proteinExistence type="predicted"/>
<feature type="transmembrane region" description="Helical" evidence="1">
    <location>
        <begin position="204"/>
        <end position="222"/>
    </location>
</feature>
<feature type="transmembrane region" description="Helical" evidence="1">
    <location>
        <begin position="114"/>
        <end position="147"/>
    </location>
</feature>